<dbReference type="AlphaFoldDB" id="A0A1R4H6W0"/>
<evidence type="ECO:0000313" key="8">
    <source>
        <dbReference type="EMBL" id="SJM91974.1"/>
    </source>
</evidence>
<proteinExistence type="inferred from homology"/>
<evidence type="ECO:0000256" key="3">
    <source>
        <dbReference type="ARBA" id="ARBA00022491"/>
    </source>
</evidence>
<evidence type="ECO:0000256" key="1">
    <source>
        <dbReference type="ARBA" id="ARBA00005230"/>
    </source>
</evidence>
<accession>A0A1R4H6W0</accession>
<protein>
    <recommendedName>
        <fullName evidence="2">Toxin CcdB</fullName>
    </recommendedName>
    <alternativeName>
        <fullName evidence="7">Cytotoxic protein CcdB</fullName>
    </alternativeName>
    <alternativeName>
        <fullName evidence="6">Protein LetD</fullName>
    </alternativeName>
</protein>
<gene>
    <name evidence="8" type="ORF">CRENPOLYSF1_230014</name>
</gene>
<name>A0A1R4H6W0_9GAMM</name>
<reference evidence="9" key="1">
    <citation type="submission" date="2017-02" db="EMBL/GenBank/DDBJ databases">
        <authorList>
            <person name="Daims H."/>
        </authorList>
    </citation>
    <scope>NUCLEOTIDE SEQUENCE [LARGE SCALE GENOMIC DNA]</scope>
</reference>
<evidence type="ECO:0000256" key="5">
    <source>
        <dbReference type="ARBA" id="ARBA00023163"/>
    </source>
</evidence>
<dbReference type="SUPFAM" id="SSF50118">
    <property type="entry name" value="Cell growth inhibitor/plasmid maintenance toxic component"/>
    <property type="match status" value="1"/>
</dbReference>
<keyword evidence="5" id="KW-0804">Transcription</keyword>
<evidence type="ECO:0000256" key="2">
    <source>
        <dbReference type="ARBA" id="ARBA00015075"/>
    </source>
</evidence>
<keyword evidence="3" id="KW-0678">Repressor</keyword>
<dbReference type="GO" id="GO:0008657">
    <property type="term" value="F:DNA topoisomerase type II (double strand cut, ATP-hydrolyzing) inhibitor activity"/>
    <property type="evidence" value="ECO:0007669"/>
    <property type="project" value="InterPro"/>
</dbReference>
<evidence type="ECO:0000313" key="9">
    <source>
        <dbReference type="Proteomes" id="UP000195667"/>
    </source>
</evidence>
<evidence type="ECO:0000256" key="6">
    <source>
        <dbReference type="ARBA" id="ARBA00029628"/>
    </source>
</evidence>
<comment type="similarity">
    <text evidence="1">Belongs to the CcdB toxin family.</text>
</comment>
<dbReference type="InterPro" id="IPR011067">
    <property type="entry name" value="Plasmid_toxin/cell-grow_inhib"/>
</dbReference>
<dbReference type="Proteomes" id="UP000195667">
    <property type="component" value="Unassembled WGS sequence"/>
</dbReference>
<organism evidence="8 9">
    <name type="scientific">Crenothrix polyspora</name>
    <dbReference type="NCBI Taxonomy" id="360316"/>
    <lineage>
        <taxon>Bacteria</taxon>
        <taxon>Pseudomonadati</taxon>
        <taxon>Pseudomonadota</taxon>
        <taxon>Gammaproteobacteria</taxon>
        <taxon>Methylococcales</taxon>
        <taxon>Crenotrichaceae</taxon>
        <taxon>Crenothrix</taxon>
    </lineage>
</organism>
<dbReference type="OrthoDB" id="9813510at2"/>
<evidence type="ECO:0000256" key="4">
    <source>
        <dbReference type="ARBA" id="ARBA00023015"/>
    </source>
</evidence>
<sequence>MAQFDVYENRHPKTRGLLPFLLDVQSDLLSDLATTVVIPLCLAIGGKPLAMARLTPRLLIETDYYLALTPQLAGISRKELGAVVDNVSGYRNEIIGALDFLITGI</sequence>
<dbReference type="Gene3D" id="2.30.30.110">
    <property type="match status" value="1"/>
</dbReference>
<dbReference type="RefSeq" id="WP_087143190.1">
    <property type="nucleotide sequence ID" value="NZ_FUKI01000097.1"/>
</dbReference>
<dbReference type="EMBL" id="FUKI01000097">
    <property type="protein sequence ID" value="SJM91974.1"/>
    <property type="molecule type" value="Genomic_DNA"/>
</dbReference>
<dbReference type="GO" id="GO:0006276">
    <property type="term" value="P:plasmid maintenance"/>
    <property type="evidence" value="ECO:0007669"/>
    <property type="project" value="InterPro"/>
</dbReference>
<keyword evidence="9" id="KW-1185">Reference proteome</keyword>
<dbReference type="Pfam" id="PF01845">
    <property type="entry name" value="CcdB"/>
    <property type="match status" value="1"/>
</dbReference>
<evidence type="ECO:0000256" key="7">
    <source>
        <dbReference type="ARBA" id="ARBA00033135"/>
    </source>
</evidence>
<dbReference type="InterPro" id="IPR002712">
    <property type="entry name" value="CcdB"/>
</dbReference>
<keyword evidence="4" id="KW-0805">Transcription regulation</keyword>